<dbReference type="SMART" id="SM00320">
    <property type="entry name" value="WD40"/>
    <property type="match status" value="6"/>
</dbReference>
<dbReference type="PANTHER" id="PTHR14085:SF3">
    <property type="entry name" value="WD REPEAT-CONTAINING PROTEIN 46"/>
    <property type="match status" value="1"/>
</dbReference>
<keyword evidence="13" id="KW-1185">Reference proteome</keyword>
<dbReference type="PROSITE" id="PS50294">
    <property type="entry name" value="WD_REPEATS_REGION"/>
    <property type="match status" value="1"/>
</dbReference>
<keyword evidence="6" id="KW-0539">Nucleus</keyword>
<comment type="function">
    <text evidence="1">Involved in nucleolar processing of pre-18S ribosomal RNA.</text>
</comment>
<evidence type="ECO:0000259" key="11">
    <source>
        <dbReference type="SMART" id="SM01033"/>
    </source>
</evidence>
<evidence type="ECO:0000256" key="10">
    <source>
        <dbReference type="SAM" id="MobiDB-lite"/>
    </source>
</evidence>
<dbReference type="GO" id="GO:0030686">
    <property type="term" value="C:90S preribosome"/>
    <property type="evidence" value="ECO:0007669"/>
    <property type="project" value="TreeGrafter"/>
</dbReference>
<evidence type="ECO:0000256" key="3">
    <source>
        <dbReference type="ARBA" id="ARBA00022552"/>
    </source>
</evidence>
<dbReference type="InterPro" id="IPR019775">
    <property type="entry name" value="WD40_repeat_CS"/>
</dbReference>
<dbReference type="PROSITE" id="PS00678">
    <property type="entry name" value="WD_REPEATS_1"/>
    <property type="match status" value="1"/>
</dbReference>
<dbReference type="InterPro" id="IPR012952">
    <property type="entry name" value="BING4_C_dom"/>
</dbReference>
<feature type="compositionally biased region" description="Basic residues" evidence="10">
    <location>
        <begin position="19"/>
        <end position="29"/>
    </location>
</feature>
<gene>
    <name evidence="12" type="primary">UTP7</name>
    <name evidence="12" type="ORF">C6P40_002269</name>
</gene>
<feature type="coiled-coil region" evidence="9">
    <location>
        <begin position="486"/>
        <end position="520"/>
    </location>
</feature>
<organism evidence="12 13">
    <name type="scientific">Pichia californica</name>
    <dbReference type="NCBI Taxonomy" id="460514"/>
    <lineage>
        <taxon>Eukaryota</taxon>
        <taxon>Fungi</taxon>
        <taxon>Dikarya</taxon>
        <taxon>Ascomycota</taxon>
        <taxon>Saccharomycotina</taxon>
        <taxon>Pichiomycetes</taxon>
        <taxon>Pichiales</taxon>
        <taxon>Pichiaceae</taxon>
        <taxon>Pichia</taxon>
    </lineage>
</organism>
<accession>A0A9P6WHW9</accession>
<dbReference type="EMBL" id="PUHW01000252">
    <property type="protein sequence ID" value="KAG0687504.1"/>
    <property type="molecule type" value="Genomic_DNA"/>
</dbReference>
<comment type="subcellular location">
    <subcellularLocation>
        <location evidence="2">Nucleus</location>
        <location evidence="2">Nucleolus</location>
    </subcellularLocation>
</comment>
<comment type="caution">
    <text evidence="12">The sequence shown here is derived from an EMBL/GenBank/DDBJ whole genome shotgun (WGS) entry which is preliminary data.</text>
</comment>
<dbReference type="PROSITE" id="PS50082">
    <property type="entry name" value="WD_REPEATS_2"/>
    <property type="match status" value="1"/>
</dbReference>
<keyword evidence="5" id="KW-0677">Repeat</keyword>
<protein>
    <recommendedName>
        <fullName evidence="7">U three protein 7</fullName>
    </recommendedName>
</protein>
<dbReference type="GO" id="GO:0032040">
    <property type="term" value="C:small-subunit processome"/>
    <property type="evidence" value="ECO:0007669"/>
    <property type="project" value="TreeGrafter"/>
</dbReference>
<dbReference type="Pfam" id="PF08149">
    <property type="entry name" value="BING4CT"/>
    <property type="match status" value="1"/>
</dbReference>
<evidence type="ECO:0000256" key="7">
    <source>
        <dbReference type="ARBA" id="ARBA00076453"/>
    </source>
</evidence>
<evidence type="ECO:0000256" key="6">
    <source>
        <dbReference type="ARBA" id="ARBA00023242"/>
    </source>
</evidence>
<feature type="region of interest" description="Disordered" evidence="10">
    <location>
        <begin position="1"/>
        <end position="29"/>
    </location>
</feature>
<dbReference type="SMART" id="SM01033">
    <property type="entry name" value="BING4CT"/>
    <property type="match status" value="1"/>
</dbReference>
<dbReference type="Gene3D" id="2.130.10.10">
    <property type="entry name" value="YVTN repeat-like/Quinoprotein amine dehydrogenase"/>
    <property type="match status" value="2"/>
</dbReference>
<sequence length="522" mass="59992">MSTRRVDFNSSVKGDQNGKKSHIPNKKRVKQIQQMEDDYEDALESAQKAEILLTEEQGFVEAEGMERTWKFKQDDIVKNVDISTAAKHFELKLKDYGPYTIDYSRNGRDLLIGGKKGHVASFDWRLGRLHTELHLGETVNAVKYLQNNQMFAVAQKKYVYIYDHEGTEIHKLSQHLDPTLLEFLPYHYLLVSAGKSGWIKYHDISTGEMVSQIRTKLGPTVSMRQNPWNAVIHAGHSNGQVTLWSPSMSTPLVKIQACNGPVRSLAVNRDGRYMAALGADKTLKIWDIRKFEELGSYRAPTQGNTVDISDTGLVSVGWGPHVTVWKDVFKFHQSDPYMSHLLPGSQVQTTRFVPFEDILGVGHNNGFSSLIIPGAGESNFDALEINPYETTKMRREGEVRMLMNKLKPDMISLDPNNIGTVDKRKPQERLNAREAAQREIEEKEKEEKSENFEQYIRPDSAPKDSALRKFKKKQRKNMITERSMRIEKAYEKENELRRQKEELENKIQQKKDELESAFDRFK</sequence>
<evidence type="ECO:0000313" key="12">
    <source>
        <dbReference type="EMBL" id="KAG0687504.1"/>
    </source>
</evidence>
<dbReference type="Pfam" id="PF00400">
    <property type="entry name" value="WD40"/>
    <property type="match status" value="1"/>
</dbReference>
<feature type="domain" description="BING4 C-terminal" evidence="11">
    <location>
        <begin position="336"/>
        <end position="415"/>
    </location>
</feature>
<dbReference type="PANTHER" id="PTHR14085">
    <property type="entry name" value="WD-REPEAT PROTEIN BING4"/>
    <property type="match status" value="1"/>
</dbReference>
<feature type="repeat" description="WD" evidence="8">
    <location>
        <begin position="255"/>
        <end position="296"/>
    </location>
</feature>
<proteinExistence type="predicted"/>
<evidence type="ECO:0000256" key="2">
    <source>
        <dbReference type="ARBA" id="ARBA00004604"/>
    </source>
</evidence>
<evidence type="ECO:0000256" key="8">
    <source>
        <dbReference type="PROSITE-ProRule" id="PRU00221"/>
    </source>
</evidence>
<feature type="region of interest" description="Disordered" evidence="10">
    <location>
        <begin position="438"/>
        <end position="485"/>
    </location>
</feature>
<dbReference type="SUPFAM" id="SSF50978">
    <property type="entry name" value="WD40 repeat-like"/>
    <property type="match status" value="1"/>
</dbReference>
<dbReference type="InterPro" id="IPR001680">
    <property type="entry name" value="WD40_rpt"/>
</dbReference>
<dbReference type="InterPro" id="IPR015943">
    <property type="entry name" value="WD40/YVTN_repeat-like_dom_sf"/>
</dbReference>
<evidence type="ECO:0000256" key="1">
    <source>
        <dbReference type="ARBA" id="ARBA00004099"/>
    </source>
</evidence>
<dbReference type="Proteomes" id="UP000697127">
    <property type="component" value="Unassembled WGS sequence"/>
</dbReference>
<keyword evidence="3" id="KW-0698">rRNA processing</keyword>
<evidence type="ECO:0000256" key="4">
    <source>
        <dbReference type="ARBA" id="ARBA00022574"/>
    </source>
</evidence>
<dbReference type="InterPro" id="IPR040315">
    <property type="entry name" value="WDR46/Utp7"/>
</dbReference>
<keyword evidence="9" id="KW-0175">Coiled coil</keyword>
<keyword evidence="4 8" id="KW-0853">WD repeat</keyword>
<evidence type="ECO:0000256" key="9">
    <source>
        <dbReference type="SAM" id="Coils"/>
    </source>
</evidence>
<dbReference type="InterPro" id="IPR036322">
    <property type="entry name" value="WD40_repeat_dom_sf"/>
</dbReference>
<feature type="compositionally biased region" description="Basic and acidic residues" evidence="10">
    <location>
        <begin position="438"/>
        <end position="451"/>
    </location>
</feature>
<evidence type="ECO:0000313" key="13">
    <source>
        <dbReference type="Proteomes" id="UP000697127"/>
    </source>
</evidence>
<evidence type="ECO:0000256" key="5">
    <source>
        <dbReference type="ARBA" id="ARBA00022737"/>
    </source>
</evidence>
<dbReference type="AlphaFoldDB" id="A0A9P6WHW9"/>
<reference evidence="12" key="1">
    <citation type="submission" date="2020-11" db="EMBL/GenBank/DDBJ databases">
        <title>Kefir isolates.</title>
        <authorList>
            <person name="Marcisauskas S."/>
            <person name="Kim Y."/>
            <person name="Blasche S."/>
        </authorList>
    </citation>
    <scope>NUCLEOTIDE SEQUENCE</scope>
    <source>
        <strain evidence="12">Olga-1</strain>
    </source>
</reference>
<name>A0A9P6WHW9_9ASCO</name>
<dbReference type="GO" id="GO:0000462">
    <property type="term" value="P:maturation of SSU-rRNA from tricistronic rRNA transcript (SSU-rRNA, 5.8S rRNA, LSU-rRNA)"/>
    <property type="evidence" value="ECO:0007669"/>
    <property type="project" value="TreeGrafter"/>
</dbReference>
<dbReference type="FunFam" id="2.130.10.10:FF:000378">
    <property type="entry name" value="U3 small nucleolar RNA-associated protein 7"/>
    <property type="match status" value="1"/>
</dbReference>